<evidence type="ECO:0000313" key="2">
    <source>
        <dbReference type="EMBL" id="KAI1726622.1"/>
    </source>
</evidence>
<protein>
    <submittedName>
        <fullName evidence="2">Beta-lactamase superfamily domain-containing protein</fullName>
    </submittedName>
</protein>
<dbReference type="GO" id="GO:0070290">
    <property type="term" value="F:N-acylphosphatidylethanolamine-specific phospholipase D activity"/>
    <property type="evidence" value="ECO:0007669"/>
    <property type="project" value="TreeGrafter"/>
</dbReference>
<dbReference type="AlphaFoldDB" id="A0AAD4NJ56"/>
<dbReference type="PANTHER" id="PTHR15032">
    <property type="entry name" value="N-ACYL-PHOSPHATIDYLETHANOLAMINE-HYDROLYZING PHOSPHOLIPASE D"/>
    <property type="match status" value="1"/>
</dbReference>
<name>A0AAD4NJ56_9BILA</name>
<comment type="caution">
    <text evidence="2">The sequence shown here is derived from an EMBL/GenBank/DDBJ whole genome shotgun (WGS) entry which is preliminary data.</text>
</comment>
<evidence type="ECO:0000259" key="1">
    <source>
        <dbReference type="Pfam" id="PF12706"/>
    </source>
</evidence>
<dbReference type="Gene3D" id="3.60.15.10">
    <property type="entry name" value="Ribonuclease Z/Hydroxyacylglutathione hydrolase-like"/>
    <property type="match status" value="1"/>
</dbReference>
<reference evidence="2" key="1">
    <citation type="submission" date="2022-01" db="EMBL/GenBank/DDBJ databases">
        <title>Genome Sequence Resource for Two Populations of Ditylenchus destructor, the Migratory Endoparasitic Phytonematode.</title>
        <authorList>
            <person name="Zhang H."/>
            <person name="Lin R."/>
            <person name="Xie B."/>
        </authorList>
    </citation>
    <scope>NUCLEOTIDE SEQUENCE</scope>
    <source>
        <strain evidence="2">BazhouSP</strain>
    </source>
</reference>
<sequence length="228" mass="26670">MADFAKPIFNGRTYDNPSSFTNWSGLPNLMDILRWKFREPDYSKLPSAEELDTTLPVQTAKFNLESQLSATWLGHATVFVHLDGVNFITDPVWASRASPFRLFGPRRYRPPPCQINDLPQLNFAVISHNHYDHFDSMAVRLISKQFTDMEWFVPMGMKQWFDKYLDTTNPVTEMTWGDKVIREYNGQTFEIWCVPAQHWSQRLAFDRNKALWCGFAIIGPNHRFYYTG</sequence>
<accession>A0AAD4NJ56</accession>
<dbReference type="GO" id="GO:0005737">
    <property type="term" value="C:cytoplasm"/>
    <property type="evidence" value="ECO:0007669"/>
    <property type="project" value="TreeGrafter"/>
</dbReference>
<dbReference type="GO" id="GO:0070291">
    <property type="term" value="P:N-acylethanolamine metabolic process"/>
    <property type="evidence" value="ECO:0007669"/>
    <property type="project" value="TreeGrafter"/>
</dbReference>
<dbReference type="SUPFAM" id="SSF56281">
    <property type="entry name" value="Metallo-hydrolase/oxidoreductase"/>
    <property type="match status" value="1"/>
</dbReference>
<dbReference type="Pfam" id="PF12706">
    <property type="entry name" value="Lactamase_B_2"/>
    <property type="match status" value="1"/>
</dbReference>
<dbReference type="PANTHER" id="PTHR15032:SF4">
    <property type="entry name" value="N-ACYL-PHOSPHATIDYLETHANOLAMINE-HYDROLYZING PHOSPHOLIPASE D"/>
    <property type="match status" value="1"/>
</dbReference>
<dbReference type="GO" id="GO:0070292">
    <property type="term" value="P:N-acylphosphatidylethanolamine metabolic process"/>
    <property type="evidence" value="ECO:0007669"/>
    <property type="project" value="TreeGrafter"/>
</dbReference>
<feature type="domain" description="Metallo-beta-lactamase" evidence="1">
    <location>
        <begin position="86"/>
        <end position="228"/>
    </location>
</feature>
<dbReference type="InterPro" id="IPR036866">
    <property type="entry name" value="RibonucZ/Hydroxyglut_hydro"/>
</dbReference>
<dbReference type="Proteomes" id="UP001201812">
    <property type="component" value="Unassembled WGS sequence"/>
</dbReference>
<dbReference type="EMBL" id="JAKKPZ010000002">
    <property type="protein sequence ID" value="KAI1726622.1"/>
    <property type="molecule type" value="Genomic_DNA"/>
</dbReference>
<gene>
    <name evidence="2" type="ORF">DdX_03344</name>
</gene>
<proteinExistence type="predicted"/>
<keyword evidence="3" id="KW-1185">Reference proteome</keyword>
<dbReference type="InterPro" id="IPR001279">
    <property type="entry name" value="Metallo-B-lactamas"/>
</dbReference>
<evidence type="ECO:0000313" key="3">
    <source>
        <dbReference type="Proteomes" id="UP001201812"/>
    </source>
</evidence>
<organism evidence="2 3">
    <name type="scientific">Ditylenchus destructor</name>
    <dbReference type="NCBI Taxonomy" id="166010"/>
    <lineage>
        <taxon>Eukaryota</taxon>
        <taxon>Metazoa</taxon>
        <taxon>Ecdysozoa</taxon>
        <taxon>Nematoda</taxon>
        <taxon>Chromadorea</taxon>
        <taxon>Rhabditida</taxon>
        <taxon>Tylenchina</taxon>
        <taxon>Tylenchomorpha</taxon>
        <taxon>Sphaerularioidea</taxon>
        <taxon>Anguinidae</taxon>
        <taxon>Anguininae</taxon>
        <taxon>Ditylenchus</taxon>
    </lineage>
</organism>